<gene>
    <name evidence="1" type="ORF">PDUR_26705</name>
</gene>
<organism evidence="1 2">
    <name type="scientific">Paenibacillus durus</name>
    <name type="common">Paenibacillus azotofixans</name>
    <dbReference type="NCBI Taxonomy" id="44251"/>
    <lineage>
        <taxon>Bacteria</taxon>
        <taxon>Bacillati</taxon>
        <taxon>Bacillota</taxon>
        <taxon>Bacilli</taxon>
        <taxon>Bacillales</taxon>
        <taxon>Paenibacillaceae</taxon>
        <taxon>Paenibacillus</taxon>
    </lineage>
</organism>
<dbReference type="KEGG" id="pdu:PDUR_26705"/>
<keyword evidence="2" id="KW-1185">Reference proteome</keyword>
<dbReference type="STRING" id="44251.PDUR_26705"/>
<accession>A0A089HXH1</accession>
<reference evidence="1 2" key="1">
    <citation type="submission" date="2014-08" db="EMBL/GenBank/DDBJ databases">
        <title>Comparative genomics of the Paenibacillus odorifer group.</title>
        <authorList>
            <person name="den Bakker H.C."/>
            <person name="Tsai Y.-C."/>
            <person name="Martin N."/>
            <person name="Korlach J."/>
            <person name="Wiedmann M."/>
        </authorList>
    </citation>
    <scope>NUCLEOTIDE SEQUENCE [LARGE SCALE GENOMIC DNA]</scope>
    <source>
        <strain evidence="1 2">DSM 1735</strain>
    </source>
</reference>
<protein>
    <submittedName>
        <fullName evidence="1">Uncharacterized protein</fullName>
    </submittedName>
</protein>
<sequence>MLHHNETISSLLTDKENEENIFVSIFYFWADPFVNAKKRIAYGGQDAYSVMGRIYIARLLQNETLGRRSTY</sequence>
<evidence type="ECO:0000313" key="2">
    <source>
        <dbReference type="Proteomes" id="UP000029409"/>
    </source>
</evidence>
<name>A0A089HXH1_PAEDU</name>
<dbReference type="EMBL" id="CP009288">
    <property type="protein sequence ID" value="AIQ15063.1"/>
    <property type="molecule type" value="Genomic_DNA"/>
</dbReference>
<proteinExistence type="predicted"/>
<dbReference type="AlphaFoldDB" id="A0A089HXH1"/>
<dbReference type="Proteomes" id="UP000029409">
    <property type="component" value="Chromosome"/>
</dbReference>
<evidence type="ECO:0000313" key="1">
    <source>
        <dbReference type="EMBL" id="AIQ15063.1"/>
    </source>
</evidence>